<dbReference type="AlphaFoldDB" id="A0A8J4EDI5"/>
<evidence type="ECO:0000313" key="3">
    <source>
        <dbReference type="Proteomes" id="UP000635606"/>
    </source>
</evidence>
<dbReference type="EMBL" id="BOPH01000082">
    <property type="protein sequence ID" value="GIJ70734.1"/>
    <property type="molecule type" value="Genomic_DNA"/>
</dbReference>
<reference evidence="2" key="1">
    <citation type="submission" date="2021-01" db="EMBL/GenBank/DDBJ databases">
        <title>Whole genome shotgun sequence of Virgisporangium ochraceum NBRC 16418.</title>
        <authorList>
            <person name="Komaki H."/>
            <person name="Tamura T."/>
        </authorList>
    </citation>
    <scope>NUCLEOTIDE SEQUENCE</scope>
    <source>
        <strain evidence="2">NBRC 16418</strain>
    </source>
</reference>
<protein>
    <submittedName>
        <fullName evidence="2">Uncharacterized protein</fullName>
    </submittedName>
</protein>
<organism evidence="2 3">
    <name type="scientific">Virgisporangium ochraceum</name>
    <dbReference type="NCBI Taxonomy" id="65505"/>
    <lineage>
        <taxon>Bacteria</taxon>
        <taxon>Bacillati</taxon>
        <taxon>Actinomycetota</taxon>
        <taxon>Actinomycetes</taxon>
        <taxon>Micromonosporales</taxon>
        <taxon>Micromonosporaceae</taxon>
        <taxon>Virgisporangium</taxon>
    </lineage>
</organism>
<gene>
    <name evidence="2" type="ORF">Voc01_056510</name>
</gene>
<keyword evidence="3" id="KW-1185">Reference proteome</keyword>
<evidence type="ECO:0000256" key="1">
    <source>
        <dbReference type="SAM" id="MobiDB-lite"/>
    </source>
</evidence>
<evidence type="ECO:0000313" key="2">
    <source>
        <dbReference type="EMBL" id="GIJ70734.1"/>
    </source>
</evidence>
<comment type="caution">
    <text evidence="2">The sequence shown here is derived from an EMBL/GenBank/DDBJ whole genome shotgun (WGS) entry which is preliminary data.</text>
</comment>
<name>A0A8J4EDI5_9ACTN</name>
<feature type="region of interest" description="Disordered" evidence="1">
    <location>
        <begin position="225"/>
        <end position="245"/>
    </location>
</feature>
<accession>A0A8J4EDI5</accession>
<sequence>MRVLFEDVVPVAYGQFYVVSRELPDMTKAFAGQVNGLCGAGEPGALFLMTGTHSGRVRLRVELHEREPPAAADEWEEVVEAPFVPRGATVDLVPWGDGTLAPLPLIPDGPETGPLPTFRVRYCAAGMDEGRDPFGGFDPDTLEDDDYTYMDQRPDRYLLCFWPDDAPDGAGGGPGGGPVDGFPRPDAIVLRTSRAAGYWHDWASALPAPPSLWEQVEAARRERQEQERRAEEYRRRDEARRWGGRPPGERLRRVVGNVQGIARLDRDLVDGVAGADDAVQREIAVWAARRAFAHAGIADLDWLAPAWTALRHGRPLPAEFTDPAALFARISDRHEAGGHEPGGYRIVAFARRGRGAAPSLGAMLDAPVNPVAMAVPALAAAAGPDPLQAALEALWAATTTFGTRRAEFLAEVRREFPVVDSAGPG</sequence>
<dbReference type="Proteomes" id="UP000635606">
    <property type="component" value="Unassembled WGS sequence"/>
</dbReference>
<dbReference type="RefSeq" id="WP_203930629.1">
    <property type="nucleotide sequence ID" value="NZ_BOPH01000082.1"/>
</dbReference>
<proteinExistence type="predicted"/>